<dbReference type="Proteomes" id="UP000034696">
    <property type="component" value="Unassembled WGS sequence"/>
</dbReference>
<name>A0A0G1Q1Y5_9BACT</name>
<dbReference type="EMBL" id="LCKT01000053">
    <property type="protein sequence ID" value="KKU02660.1"/>
    <property type="molecule type" value="Genomic_DNA"/>
</dbReference>
<evidence type="ECO:0000313" key="1">
    <source>
        <dbReference type="EMBL" id="KKU02660.1"/>
    </source>
</evidence>
<sequence>MKFTEQYPGFERVLASSGLTVDDCEVFQKEVFAMYDTLAESIPMESASKHWKLVKPAHAREAFQEVNTFANLLGLSPLLAHYVAIACSAHDLGRMVQANKRVGTKPAGFDVIFDDAYREIPYDDSDERHGYESVLVLRPILGAFCETEAGRWLLDAVLHHSLKANPTLEMCGGSEESLALCGIVRDIDKVLGFQEAADYTGNPERKAKERLQNWLKQTETDLGWGTELGRIDPAAFLMATPLEQPIDRQKCRSYEAYMLQFLKWLFGFARTEMQDVALHEGGPQTVAGYLLKQLEATPDQRAHLLAMLKSYRGGALLR</sequence>
<dbReference type="AlphaFoldDB" id="A0A0G1Q1Y5"/>
<organism evidence="1 2">
    <name type="scientific">Candidatus Giovannonibacteria bacterium GW2011_GWA2_45_21</name>
    <dbReference type="NCBI Taxonomy" id="1618649"/>
    <lineage>
        <taxon>Bacteria</taxon>
        <taxon>Candidatus Giovannoniibacteriota</taxon>
    </lineage>
</organism>
<protein>
    <recommendedName>
        <fullName evidence="3">HD domain-containing protein</fullName>
    </recommendedName>
</protein>
<accession>A0A0G1Q1Y5</accession>
<evidence type="ECO:0000313" key="2">
    <source>
        <dbReference type="Proteomes" id="UP000034696"/>
    </source>
</evidence>
<proteinExistence type="predicted"/>
<evidence type="ECO:0008006" key="3">
    <source>
        <dbReference type="Google" id="ProtNLM"/>
    </source>
</evidence>
<comment type="caution">
    <text evidence="1">The sequence shown here is derived from an EMBL/GenBank/DDBJ whole genome shotgun (WGS) entry which is preliminary data.</text>
</comment>
<gene>
    <name evidence="1" type="ORF">UX06_C0053G0003</name>
</gene>
<reference evidence="1 2" key="1">
    <citation type="journal article" date="2015" name="Nature">
        <title>rRNA introns, odd ribosomes, and small enigmatic genomes across a large radiation of phyla.</title>
        <authorList>
            <person name="Brown C.T."/>
            <person name="Hug L.A."/>
            <person name="Thomas B.C."/>
            <person name="Sharon I."/>
            <person name="Castelle C.J."/>
            <person name="Singh A."/>
            <person name="Wilkins M.J."/>
            <person name="Williams K.H."/>
            <person name="Banfield J.F."/>
        </authorList>
    </citation>
    <scope>NUCLEOTIDE SEQUENCE [LARGE SCALE GENOMIC DNA]</scope>
</reference>